<dbReference type="RefSeq" id="WP_057700771.1">
    <property type="nucleotide sequence ID" value="NZ_JABWQI010000046.1"/>
</dbReference>
<dbReference type="EMBL" id="JYLN01000001">
    <property type="protein sequence ID" value="KRP74947.1"/>
    <property type="molecule type" value="Genomic_DNA"/>
</dbReference>
<dbReference type="GO" id="GO:0016491">
    <property type="term" value="F:oxidoreductase activity"/>
    <property type="evidence" value="ECO:0007669"/>
    <property type="project" value="UniProtKB-KW"/>
</dbReference>
<keyword evidence="2" id="KW-0560">Oxidoreductase</keyword>
<dbReference type="PANTHER" id="PTHR24321">
    <property type="entry name" value="DEHYDROGENASES, SHORT CHAIN"/>
    <property type="match status" value="1"/>
</dbReference>
<dbReference type="InterPro" id="IPR057326">
    <property type="entry name" value="KR_dom"/>
</dbReference>
<dbReference type="PRINTS" id="PR00080">
    <property type="entry name" value="SDRFAMILY"/>
</dbReference>
<evidence type="ECO:0000259" key="4">
    <source>
        <dbReference type="SMART" id="SM00822"/>
    </source>
</evidence>
<dbReference type="FunFam" id="3.40.50.720:FF:000084">
    <property type="entry name" value="Short-chain dehydrogenase reductase"/>
    <property type="match status" value="1"/>
</dbReference>
<proteinExistence type="inferred from homology"/>
<dbReference type="OrthoDB" id="286404at2"/>
<name>A0A0R3AWV1_9PSED</name>
<dbReference type="InterPro" id="IPR036291">
    <property type="entry name" value="NAD(P)-bd_dom_sf"/>
</dbReference>
<gene>
    <name evidence="5" type="ORF">TX23_01875</name>
</gene>
<evidence type="ECO:0000256" key="2">
    <source>
        <dbReference type="ARBA" id="ARBA00023002"/>
    </source>
</evidence>
<dbReference type="PROSITE" id="PS00061">
    <property type="entry name" value="ADH_SHORT"/>
    <property type="match status" value="1"/>
</dbReference>
<organism evidence="5 6">
    <name type="scientific">Pseudomonas paralactis</name>
    <dbReference type="NCBI Taxonomy" id="1615673"/>
    <lineage>
        <taxon>Bacteria</taxon>
        <taxon>Pseudomonadati</taxon>
        <taxon>Pseudomonadota</taxon>
        <taxon>Gammaproteobacteria</taxon>
        <taxon>Pseudomonadales</taxon>
        <taxon>Pseudomonadaceae</taxon>
        <taxon>Pseudomonas</taxon>
    </lineage>
</organism>
<evidence type="ECO:0000256" key="1">
    <source>
        <dbReference type="ARBA" id="ARBA00006484"/>
    </source>
</evidence>
<evidence type="ECO:0000313" key="6">
    <source>
        <dbReference type="Proteomes" id="UP000050852"/>
    </source>
</evidence>
<protein>
    <submittedName>
        <fullName evidence="5">Short-chain dehydrogenase</fullName>
    </submittedName>
</protein>
<reference evidence="5 6" key="1">
    <citation type="submission" date="2015-02" db="EMBL/GenBank/DDBJ databases">
        <title>Two Pseudomonas sp. nov., isolated from raw milk.</title>
        <authorList>
            <person name="Wenning M."/>
            <person name="von Neubeck M."/>
            <person name="Huptas C."/>
            <person name="Scherer S."/>
        </authorList>
    </citation>
    <scope>NUCLEOTIDE SEQUENCE [LARGE SCALE GENOMIC DNA]</scope>
    <source>
        <strain evidence="5 6">DSM 29164</strain>
    </source>
</reference>
<evidence type="ECO:0000256" key="3">
    <source>
        <dbReference type="ARBA" id="ARBA00023027"/>
    </source>
</evidence>
<dbReference type="PRINTS" id="PR00081">
    <property type="entry name" value="GDHRDH"/>
</dbReference>
<keyword evidence="3" id="KW-0520">NAD</keyword>
<comment type="similarity">
    <text evidence="1">Belongs to the short-chain dehydrogenases/reductases (SDR) family.</text>
</comment>
<dbReference type="InterPro" id="IPR002347">
    <property type="entry name" value="SDR_fam"/>
</dbReference>
<evidence type="ECO:0000313" key="5">
    <source>
        <dbReference type="EMBL" id="KRP74947.1"/>
    </source>
</evidence>
<dbReference type="SUPFAM" id="SSF51735">
    <property type="entry name" value="NAD(P)-binding Rossmann-fold domains"/>
    <property type="match status" value="1"/>
</dbReference>
<accession>A0A0R3AWV1</accession>
<dbReference type="Gene3D" id="3.40.50.720">
    <property type="entry name" value="NAD(P)-binding Rossmann-like Domain"/>
    <property type="match status" value="1"/>
</dbReference>
<comment type="caution">
    <text evidence="5">The sequence shown here is derived from an EMBL/GenBank/DDBJ whole genome shotgun (WGS) entry which is preliminary data.</text>
</comment>
<dbReference type="CDD" id="cd05233">
    <property type="entry name" value="SDR_c"/>
    <property type="match status" value="1"/>
</dbReference>
<dbReference type="PATRIC" id="fig|1615673.3.peg.1293"/>
<dbReference type="AlphaFoldDB" id="A0A0R3AWV1"/>
<dbReference type="PANTHER" id="PTHR24321:SF8">
    <property type="entry name" value="ESTRADIOL 17-BETA-DEHYDROGENASE 8-RELATED"/>
    <property type="match status" value="1"/>
</dbReference>
<dbReference type="Proteomes" id="UP000050852">
    <property type="component" value="Unassembled WGS sequence"/>
</dbReference>
<sequence length="256" mass="27009">MEFQDKNIVITGGASGIGLAVAKQLAKAGARLFLMSRNQQKADAALEILGASAQFIFCDVASHTSVAEAFATVAGEVDQLHFAINNAGITAPYAPIATSAPQDWDRVIHTNLNGPFYCLQKELELISRYPDGAIVNVSSCAGVMPMANQAAYVASKTALNALTQVAAMENACDSESGFAVRVNAVAPGPTLGGMNSAERLAAHPENTQRKRDVTAMKRFAQPEEIADAIVFLLSRRSSYITGSVLSADGGYHIGKF</sequence>
<feature type="domain" description="Ketoreductase" evidence="4">
    <location>
        <begin position="6"/>
        <end position="203"/>
    </location>
</feature>
<dbReference type="SMART" id="SM00822">
    <property type="entry name" value="PKS_KR"/>
    <property type="match status" value="1"/>
</dbReference>
<dbReference type="InterPro" id="IPR020904">
    <property type="entry name" value="Sc_DH/Rdtase_CS"/>
</dbReference>
<dbReference type="Pfam" id="PF13561">
    <property type="entry name" value="adh_short_C2"/>
    <property type="match status" value="1"/>
</dbReference>